<keyword evidence="3 6" id="KW-0812">Transmembrane</keyword>
<evidence type="ECO:0000256" key="1">
    <source>
        <dbReference type="ARBA" id="ARBA00004651"/>
    </source>
</evidence>
<comment type="caution">
    <text evidence="8">The sequence shown here is derived from an EMBL/GenBank/DDBJ whole genome shotgun (WGS) entry which is preliminary data.</text>
</comment>
<sequence>MIWLVSVIVVLMLGAALAVLLLRNPVGAVAAASVVSLALSVLFVLLRAPDVAMTEAAVGGGLGSLILALSLRRLGLWRVEGDRAEQERDDA</sequence>
<evidence type="ECO:0000313" key="8">
    <source>
        <dbReference type="EMBL" id="HEB96276.1"/>
    </source>
</evidence>
<accession>A0A831W7A3</accession>
<dbReference type="Pfam" id="PF13244">
    <property type="entry name" value="MbhD"/>
    <property type="match status" value="1"/>
</dbReference>
<keyword evidence="4 6" id="KW-1133">Transmembrane helix</keyword>
<feature type="domain" description="MrpA C-terminal/MbhD" evidence="7">
    <location>
        <begin position="10"/>
        <end position="74"/>
    </location>
</feature>
<feature type="transmembrane region" description="Helical" evidence="6">
    <location>
        <begin position="28"/>
        <end position="46"/>
    </location>
</feature>
<evidence type="ECO:0000256" key="3">
    <source>
        <dbReference type="ARBA" id="ARBA00022692"/>
    </source>
</evidence>
<proteinExistence type="predicted"/>
<dbReference type="InterPro" id="IPR025383">
    <property type="entry name" value="MrpA_C/MbhD"/>
</dbReference>
<dbReference type="Proteomes" id="UP000886251">
    <property type="component" value="Unassembled WGS sequence"/>
</dbReference>
<evidence type="ECO:0000259" key="7">
    <source>
        <dbReference type="Pfam" id="PF13244"/>
    </source>
</evidence>
<protein>
    <submittedName>
        <fullName evidence="8">DUF4040 domain-containing protein</fullName>
    </submittedName>
</protein>
<evidence type="ECO:0000256" key="4">
    <source>
        <dbReference type="ARBA" id="ARBA00022989"/>
    </source>
</evidence>
<organism evidence="8">
    <name type="scientific">Sedimenticola thiotaurini</name>
    <dbReference type="NCBI Taxonomy" id="1543721"/>
    <lineage>
        <taxon>Bacteria</taxon>
        <taxon>Pseudomonadati</taxon>
        <taxon>Pseudomonadota</taxon>
        <taxon>Gammaproteobacteria</taxon>
        <taxon>Chromatiales</taxon>
        <taxon>Sedimenticolaceae</taxon>
        <taxon>Sedimenticola</taxon>
    </lineage>
</organism>
<evidence type="ECO:0000256" key="6">
    <source>
        <dbReference type="SAM" id="Phobius"/>
    </source>
</evidence>
<reference evidence="8" key="1">
    <citation type="journal article" date="2020" name="mSystems">
        <title>Genome- and Community-Level Interaction Insights into Carbon Utilization and Element Cycling Functions of Hydrothermarchaeota in Hydrothermal Sediment.</title>
        <authorList>
            <person name="Zhou Z."/>
            <person name="Liu Y."/>
            <person name="Xu W."/>
            <person name="Pan J."/>
            <person name="Luo Z.H."/>
            <person name="Li M."/>
        </authorList>
    </citation>
    <scope>NUCLEOTIDE SEQUENCE [LARGE SCALE GENOMIC DNA]</scope>
    <source>
        <strain evidence="8">HyVt-443</strain>
    </source>
</reference>
<dbReference type="EMBL" id="DRKP01000085">
    <property type="protein sequence ID" value="HEB96276.1"/>
    <property type="molecule type" value="Genomic_DNA"/>
</dbReference>
<evidence type="ECO:0000256" key="2">
    <source>
        <dbReference type="ARBA" id="ARBA00022475"/>
    </source>
</evidence>
<name>A0A831W7A3_9GAMM</name>
<dbReference type="GO" id="GO:0005886">
    <property type="term" value="C:plasma membrane"/>
    <property type="evidence" value="ECO:0007669"/>
    <property type="project" value="UniProtKB-SubCell"/>
</dbReference>
<gene>
    <name evidence="8" type="ORF">ENI96_07580</name>
</gene>
<dbReference type="AlphaFoldDB" id="A0A831W7A3"/>
<evidence type="ECO:0000256" key="5">
    <source>
        <dbReference type="ARBA" id="ARBA00023136"/>
    </source>
</evidence>
<keyword evidence="5 6" id="KW-0472">Membrane</keyword>
<keyword evidence="2" id="KW-1003">Cell membrane</keyword>
<comment type="subcellular location">
    <subcellularLocation>
        <location evidence="1">Cell membrane</location>
        <topology evidence="1">Multi-pass membrane protein</topology>
    </subcellularLocation>
</comment>